<dbReference type="RefSeq" id="WP_184974389.1">
    <property type="nucleotide sequence ID" value="NZ_JACHIN010000023.1"/>
</dbReference>
<sequence>MKAELRAIAGHDLPPPLDDVLDRLAAGRWPEVMWRWSRLTPSGCPVELTPGPDGLSWAAEVAPPEFPDSDRLGEVLRVLEEAGQPCLEPLPGPVASARFGAWIGGKPDGRLKVYAELADGPPYPMPEPIAAVVARLPVGARPRMAGAEPKTGKTELYFRLPMLEDPLDLLPVLLESGHEAAVRALEEHLPGGLGRLRGRRLGLSVAWHSGSRGRPRLALFASARTLFPEEPEPRPGVRRGLVTLGLDPEGLSLPVAVALSPVPARP</sequence>
<name>A0A7W8EMI2_9ACTN</name>
<reference evidence="1 2" key="1">
    <citation type="submission" date="2020-08" db="EMBL/GenBank/DDBJ databases">
        <title>Genomic Encyclopedia of Type Strains, Phase IV (KMG-IV): sequencing the most valuable type-strain genomes for metagenomic binning, comparative biology and taxonomic classification.</title>
        <authorList>
            <person name="Goeker M."/>
        </authorList>
    </citation>
    <scope>NUCLEOTIDE SEQUENCE [LARGE SCALE GENOMIC DNA]</scope>
    <source>
        <strain evidence="1 2">DSM 45385</strain>
    </source>
</reference>
<gene>
    <name evidence="1" type="ORF">HNR40_009937</name>
</gene>
<comment type="caution">
    <text evidence="1">The sequence shown here is derived from an EMBL/GenBank/DDBJ whole genome shotgun (WGS) entry which is preliminary data.</text>
</comment>
<organism evidence="1 2">
    <name type="scientific">Nonomuraea endophytica</name>
    <dbReference type="NCBI Taxonomy" id="714136"/>
    <lineage>
        <taxon>Bacteria</taxon>
        <taxon>Bacillati</taxon>
        <taxon>Actinomycetota</taxon>
        <taxon>Actinomycetes</taxon>
        <taxon>Streptosporangiales</taxon>
        <taxon>Streptosporangiaceae</taxon>
        <taxon>Nonomuraea</taxon>
    </lineage>
</organism>
<proteinExistence type="predicted"/>
<protein>
    <submittedName>
        <fullName evidence="1">Uncharacterized protein</fullName>
    </submittedName>
</protein>
<dbReference type="AlphaFoldDB" id="A0A7W8EMI2"/>
<evidence type="ECO:0000313" key="1">
    <source>
        <dbReference type="EMBL" id="MBB5084428.1"/>
    </source>
</evidence>
<dbReference type="Proteomes" id="UP000568380">
    <property type="component" value="Unassembled WGS sequence"/>
</dbReference>
<keyword evidence="2" id="KW-1185">Reference proteome</keyword>
<accession>A0A7W8EMI2</accession>
<dbReference type="EMBL" id="JACHIN010000023">
    <property type="protein sequence ID" value="MBB5084428.1"/>
    <property type="molecule type" value="Genomic_DNA"/>
</dbReference>
<evidence type="ECO:0000313" key="2">
    <source>
        <dbReference type="Proteomes" id="UP000568380"/>
    </source>
</evidence>